<proteinExistence type="predicted"/>
<feature type="non-terminal residue" evidence="2">
    <location>
        <position position="1"/>
    </location>
</feature>
<organism evidence="2">
    <name type="scientific">Prunus dulcis</name>
    <name type="common">Almond</name>
    <name type="synonym">Amygdalus dulcis</name>
    <dbReference type="NCBI Taxonomy" id="3755"/>
    <lineage>
        <taxon>Eukaryota</taxon>
        <taxon>Viridiplantae</taxon>
        <taxon>Streptophyta</taxon>
        <taxon>Embryophyta</taxon>
        <taxon>Tracheophyta</taxon>
        <taxon>Spermatophyta</taxon>
        <taxon>Magnoliopsida</taxon>
        <taxon>eudicotyledons</taxon>
        <taxon>Gunneridae</taxon>
        <taxon>Pentapetalae</taxon>
        <taxon>rosids</taxon>
        <taxon>fabids</taxon>
        <taxon>Rosales</taxon>
        <taxon>Rosaceae</taxon>
        <taxon>Amygdaloideae</taxon>
        <taxon>Amygdaleae</taxon>
        <taxon>Prunus</taxon>
    </lineage>
</organism>
<dbReference type="AlphaFoldDB" id="A0A4Y1RPE5"/>
<evidence type="ECO:0000256" key="1">
    <source>
        <dbReference type="SAM" id="MobiDB-lite"/>
    </source>
</evidence>
<protein>
    <submittedName>
        <fullName evidence="2">Uncharacterized protein</fullName>
    </submittedName>
</protein>
<dbReference type="EMBL" id="AP019302">
    <property type="protein sequence ID" value="BBH06089.1"/>
    <property type="molecule type" value="Genomic_DNA"/>
</dbReference>
<feature type="compositionally biased region" description="Polar residues" evidence="1">
    <location>
        <begin position="38"/>
        <end position="54"/>
    </location>
</feature>
<name>A0A4Y1RPE5_PRUDU</name>
<feature type="region of interest" description="Disordered" evidence="1">
    <location>
        <begin position="1"/>
        <end position="54"/>
    </location>
</feature>
<evidence type="ECO:0000313" key="2">
    <source>
        <dbReference type="EMBL" id="BBH06089.1"/>
    </source>
</evidence>
<reference evidence="2" key="1">
    <citation type="journal article" date="2019" name="Science">
        <title>Mutation of a bHLH transcription factor allowed almond domestication.</title>
        <authorList>
            <person name="Sanchez-Perez R."/>
            <person name="Pavan S."/>
            <person name="Mazzeo R."/>
            <person name="Moldovan C."/>
            <person name="Aiese Cigliano R."/>
            <person name="Del Cueto J."/>
            <person name="Ricciardi F."/>
            <person name="Lotti C."/>
            <person name="Ricciardi L."/>
            <person name="Dicenta F."/>
            <person name="Lopez-Marques R.L."/>
            <person name="Lindberg Moller B."/>
        </authorList>
    </citation>
    <scope>NUCLEOTIDE SEQUENCE</scope>
</reference>
<accession>A0A4Y1RPE5</accession>
<gene>
    <name evidence="2" type="ORF">Prudu_017645</name>
</gene>
<sequence>GPKDFLRNSTLRGKAEALNGPGGGSRALLRPGGEKQVENVSGATQSTRAANWRNQGTMISLSAGRFLDDTKSRDTKSAEPQILALTVRASP</sequence>